<organism evidence="2">
    <name type="scientific">Podoviridae sp. ctUS21</name>
    <dbReference type="NCBI Taxonomy" id="2826557"/>
    <lineage>
        <taxon>Viruses</taxon>
        <taxon>Duplodnaviria</taxon>
        <taxon>Heunggongvirae</taxon>
        <taxon>Uroviricota</taxon>
        <taxon>Caudoviricetes</taxon>
    </lineage>
</organism>
<dbReference type="InterPro" id="IPR033390">
    <property type="entry name" value="Rv2179c-like"/>
</dbReference>
<dbReference type="InterPro" id="IPR012337">
    <property type="entry name" value="RNaseH-like_sf"/>
</dbReference>
<dbReference type="InterPro" id="IPR036397">
    <property type="entry name" value="RNaseH_sf"/>
</dbReference>
<name>A0A8S5MQI1_9CAUD</name>
<dbReference type="SUPFAM" id="SSF53098">
    <property type="entry name" value="Ribonuclease H-like"/>
    <property type="match status" value="1"/>
</dbReference>
<feature type="domain" description="3'-5' exoribonuclease Rv2179c-like" evidence="1">
    <location>
        <begin position="3"/>
        <end position="181"/>
    </location>
</feature>
<accession>A0A8S5MQI1</accession>
<proteinExistence type="predicted"/>
<protein>
    <submittedName>
        <fullName evidence="2">3' exoribonuclease</fullName>
    </submittedName>
</protein>
<evidence type="ECO:0000259" key="1">
    <source>
        <dbReference type="Pfam" id="PF16473"/>
    </source>
</evidence>
<sequence>MTKHFMVDIETLSTAVNAVVLSIGAVEFDPSTGNIEREFYRELRLDMQRDRHISGDTVQWWAKQLTENNADNILTNPNSKKLDPHNAVFSLAEFFKCSTYGVTTPEEYENIEVWACDPDFDLAILSNLYESLYLVVPWKFWNTRSVRTVRMLNKIAGIEVPKSPVTHNALEDCIRQAREVSGLLSTLHRLSQNKQNLINAYDGLAACRKSGNETHLLSNVDNVLYQIGKTFSLPAEVE</sequence>
<reference evidence="2" key="1">
    <citation type="journal article" date="2021" name="Proc. Natl. Acad. Sci. U.S.A.">
        <title>A Catalog of Tens of Thousands of Viruses from Human Metagenomes Reveals Hidden Associations with Chronic Diseases.</title>
        <authorList>
            <person name="Tisza M.J."/>
            <person name="Buck C.B."/>
        </authorList>
    </citation>
    <scope>NUCLEOTIDE SEQUENCE</scope>
    <source>
        <strain evidence="2">CtUS21</strain>
    </source>
</reference>
<dbReference type="Gene3D" id="3.30.420.10">
    <property type="entry name" value="Ribonuclease H-like superfamily/Ribonuclease H"/>
    <property type="match status" value="1"/>
</dbReference>
<dbReference type="EMBL" id="BK014959">
    <property type="protein sequence ID" value="DAD84343.1"/>
    <property type="molecule type" value="Genomic_DNA"/>
</dbReference>
<dbReference type="GO" id="GO:0003676">
    <property type="term" value="F:nucleic acid binding"/>
    <property type="evidence" value="ECO:0007669"/>
    <property type="project" value="InterPro"/>
</dbReference>
<dbReference type="Pfam" id="PF16473">
    <property type="entry name" value="Rv2179c-like"/>
    <property type="match status" value="1"/>
</dbReference>
<evidence type="ECO:0000313" key="2">
    <source>
        <dbReference type="EMBL" id="DAD84343.1"/>
    </source>
</evidence>